<feature type="compositionally biased region" description="Pro residues" evidence="1">
    <location>
        <begin position="56"/>
        <end position="67"/>
    </location>
</feature>
<evidence type="ECO:0000313" key="4">
    <source>
        <dbReference type="Proteomes" id="UP000887013"/>
    </source>
</evidence>
<comment type="caution">
    <text evidence="2">The sequence shown here is derived from an EMBL/GenBank/DDBJ whole genome shotgun (WGS) entry which is preliminary data.</text>
</comment>
<dbReference type="EMBL" id="BMAW01014845">
    <property type="protein sequence ID" value="GFT40789.1"/>
    <property type="molecule type" value="Genomic_DNA"/>
</dbReference>
<dbReference type="EMBL" id="BMAW01055309">
    <property type="protein sequence ID" value="GFT00259.1"/>
    <property type="molecule type" value="Genomic_DNA"/>
</dbReference>
<reference evidence="2" key="1">
    <citation type="submission" date="2020-08" db="EMBL/GenBank/DDBJ databases">
        <title>Multicomponent nature underlies the extraordinary mechanical properties of spider dragline silk.</title>
        <authorList>
            <person name="Kono N."/>
            <person name="Nakamura H."/>
            <person name="Mori M."/>
            <person name="Yoshida Y."/>
            <person name="Ohtoshi R."/>
            <person name="Malay A.D."/>
            <person name="Moran D.A.P."/>
            <person name="Tomita M."/>
            <person name="Numata K."/>
            <person name="Arakawa K."/>
        </authorList>
    </citation>
    <scope>NUCLEOTIDE SEQUENCE</scope>
</reference>
<evidence type="ECO:0000313" key="3">
    <source>
        <dbReference type="EMBL" id="GFT40789.1"/>
    </source>
</evidence>
<proteinExistence type="predicted"/>
<evidence type="ECO:0000256" key="1">
    <source>
        <dbReference type="SAM" id="MobiDB-lite"/>
    </source>
</evidence>
<name>A0A8X6N8M8_NEPPI</name>
<accession>A0A8X6N8M8</accession>
<protein>
    <submittedName>
        <fullName evidence="2">Uncharacterized protein</fullName>
    </submittedName>
</protein>
<gene>
    <name evidence="3" type="ORF">NPIL_645021</name>
    <name evidence="2" type="ORF">NPIL_654681</name>
</gene>
<evidence type="ECO:0000313" key="2">
    <source>
        <dbReference type="EMBL" id="GFT00259.1"/>
    </source>
</evidence>
<feature type="compositionally biased region" description="Basic and acidic residues" evidence="1">
    <location>
        <begin position="88"/>
        <end position="99"/>
    </location>
</feature>
<feature type="region of interest" description="Disordered" evidence="1">
    <location>
        <begin position="39"/>
        <end position="99"/>
    </location>
</feature>
<keyword evidence="4" id="KW-1185">Reference proteome</keyword>
<dbReference type="AlphaFoldDB" id="A0A8X6N8M8"/>
<sequence>MSGSTSGTSFSDPASSLSALSSGDLAVIIFLISTCDREAKQKGVEEMSQNNSPLPCRLPNPQTPPQMKPKLQTEQEGTDGVFQHHPTRCSDKRDDILPS</sequence>
<dbReference type="Proteomes" id="UP000887013">
    <property type="component" value="Unassembled WGS sequence"/>
</dbReference>
<organism evidence="2 4">
    <name type="scientific">Nephila pilipes</name>
    <name type="common">Giant wood spider</name>
    <name type="synonym">Nephila maculata</name>
    <dbReference type="NCBI Taxonomy" id="299642"/>
    <lineage>
        <taxon>Eukaryota</taxon>
        <taxon>Metazoa</taxon>
        <taxon>Ecdysozoa</taxon>
        <taxon>Arthropoda</taxon>
        <taxon>Chelicerata</taxon>
        <taxon>Arachnida</taxon>
        <taxon>Araneae</taxon>
        <taxon>Araneomorphae</taxon>
        <taxon>Entelegynae</taxon>
        <taxon>Araneoidea</taxon>
        <taxon>Nephilidae</taxon>
        <taxon>Nephila</taxon>
    </lineage>
</organism>